<name>A0A1W1WUP5_9BACT</name>
<dbReference type="Proteomes" id="UP000192602">
    <property type="component" value="Unassembled WGS sequence"/>
</dbReference>
<dbReference type="Pfam" id="PF13487">
    <property type="entry name" value="HD_5"/>
    <property type="match status" value="1"/>
</dbReference>
<dbReference type="Gene3D" id="1.10.3210.10">
    <property type="entry name" value="Hypothetical protein af1432"/>
    <property type="match status" value="1"/>
</dbReference>
<dbReference type="RefSeq" id="WP_084276418.1">
    <property type="nucleotide sequence ID" value="NZ_AP026671.1"/>
</dbReference>
<dbReference type="InterPro" id="IPR003607">
    <property type="entry name" value="HD/PDEase_dom"/>
</dbReference>
<gene>
    <name evidence="3" type="ORF">SAMN05660197_1869</name>
</gene>
<dbReference type="InterPro" id="IPR052020">
    <property type="entry name" value="Cyclic_di-GMP/3'3'-cGAMP_PDE"/>
</dbReference>
<reference evidence="4" key="1">
    <citation type="submission" date="2017-04" db="EMBL/GenBank/DDBJ databases">
        <authorList>
            <person name="Varghese N."/>
            <person name="Submissions S."/>
        </authorList>
    </citation>
    <scope>NUCLEOTIDE SEQUENCE [LARGE SCALE GENOMIC DNA]</scope>
    <source>
        <strain evidence="4">DSM 16512</strain>
    </source>
</reference>
<evidence type="ECO:0000313" key="4">
    <source>
        <dbReference type="Proteomes" id="UP000192602"/>
    </source>
</evidence>
<keyword evidence="1" id="KW-0812">Transmembrane</keyword>
<dbReference type="AlphaFoldDB" id="A0A1W1WUP5"/>
<keyword evidence="4" id="KW-1185">Reference proteome</keyword>
<dbReference type="SUPFAM" id="SSF109604">
    <property type="entry name" value="HD-domain/PDEase-like"/>
    <property type="match status" value="1"/>
</dbReference>
<dbReference type="CDD" id="cd00077">
    <property type="entry name" value="HDc"/>
    <property type="match status" value="1"/>
</dbReference>
<organism evidence="3 4">
    <name type="scientific">Nitratiruptor tergarcus DSM 16512</name>
    <dbReference type="NCBI Taxonomy" id="1069081"/>
    <lineage>
        <taxon>Bacteria</taxon>
        <taxon>Pseudomonadati</taxon>
        <taxon>Campylobacterota</taxon>
        <taxon>Epsilonproteobacteria</taxon>
        <taxon>Nautiliales</taxon>
        <taxon>Nitratiruptoraceae</taxon>
        <taxon>Nitratiruptor</taxon>
    </lineage>
</organism>
<dbReference type="InterPro" id="IPR037522">
    <property type="entry name" value="HD_GYP_dom"/>
</dbReference>
<dbReference type="EMBL" id="FWWZ01000001">
    <property type="protein sequence ID" value="SMC10038.1"/>
    <property type="molecule type" value="Genomic_DNA"/>
</dbReference>
<keyword evidence="1" id="KW-1133">Transmembrane helix</keyword>
<dbReference type="STRING" id="1069081.SAMN05660197_1869"/>
<dbReference type="PANTHER" id="PTHR45228">
    <property type="entry name" value="CYCLIC DI-GMP PHOSPHODIESTERASE TM_0186-RELATED"/>
    <property type="match status" value="1"/>
</dbReference>
<feature type="transmembrane region" description="Helical" evidence="1">
    <location>
        <begin position="20"/>
        <end position="40"/>
    </location>
</feature>
<proteinExistence type="predicted"/>
<keyword evidence="1" id="KW-0472">Membrane</keyword>
<evidence type="ECO:0000256" key="1">
    <source>
        <dbReference type="SAM" id="Phobius"/>
    </source>
</evidence>
<evidence type="ECO:0000259" key="2">
    <source>
        <dbReference type="PROSITE" id="PS51832"/>
    </source>
</evidence>
<feature type="domain" description="HD-GYP" evidence="2">
    <location>
        <begin position="289"/>
        <end position="483"/>
    </location>
</feature>
<dbReference type="PROSITE" id="PS51832">
    <property type="entry name" value="HD_GYP"/>
    <property type="match status" value="1"/>
</dbReference>
<dbReference type="PANTHER" id="PTHR45228:SF4">
    <property type="entry name" value="LIPOPROTEIN"/>
    <property type="match status" value="1"/>
</dbReference>
<dbReference type="OrthoDB" id="9781223at2"/>
<protein>
    <submittedName>
        <fullName evidence="3">Response regulator containing a CheY-like receiver domain and an HD-GYP domain</fullName>
    </submittedName>
</protein>
<sequence>MNSILLQQKLSDATFYIAINFWYVFLIIAILFFLLSIKLFKDKAILKYKLRNQNDAFEKLSHLRKIGEIEAFLGYYCKIIEADVLALYLRRGDIYILESKSNELKDIEVPPRVYKRELKEYKKLSSYHIYYLESHYEKALLAIFTKKELAIEEIRGFLDMFLAYYERLNELYKEINLTTIFDSSKNLLTNIMKYQHGTETFLKFVVSLLLKTTHATGMVLKNRENPKKIDIFKHPQEYRFKKDFYIRNTPYILEIYTKDPMSEKEITEVGSFLDLAGSYFENLDASSKMVANYVDFLKLSNKALEMQSKYFRNHAQKVKLVSIEIGKNLFLDEASIDILALGAELHDIGMIGKIENFLDSGKIDKKELDLIRYHPIVGSVIVEPINNVYPIAPIIKYHHERFDGTGYPYGLKGKDIPLLAQIVALAEYYIGVTSPRAYRKAYSHEEALADIKKQKDKLVEGNIIDAFVQNHEGIREKLQVLQTKENL</sequence>
<accession>A0A1W1WUP5</accession>
<evidence type="ECO:0000313" key="3">
    <source>
        <dbReference type="EMBL" id="SMC10038.1"/>
    </source>
</evidence>